<evidence type="ECO:0000313" key="3">
    <source>
        <dbReference type="Proteomes" id="UP001549920"/>
    </source>
</evidence>
<protein>
    <submittedName>
        <fullName evidence="2">Uncharacterized protein</fullName>
    </submittedName>
</protein>
<dbReference type="Proteomes" id="UP001549920">
    <property type="component" value="Unassembled WGS sequence"/>
</dbReference>
<keyword evidence="3" id="KW-1185">Reference proteome</keyword>
<organism evidence="2 3">
    <name type="scientific">Loxostege sticticalis</name>
    <name type="common">Beet webworm moth</name>
    <dbReference type="NCBI Taxonomy" id="481309"/>
    <lineage>
        <taxon>Eukaryota</taxon>
        <taxon>Metazoa</taxon>
        <taxon>Ecdysozoa</taxon>
        <taxon>Arthropoda</taxon>
        <taxon>Hexapoda</taxon>
        <taxon>Insecta</taxon>
        <taxon>Pterygota</taxon>
        <taxon>Neoptera</taxon>
        <taxon>Endopterygota</taxon>
        <taxon>Lepidoptera</taxon>
        <taxon>Glossata</taxon>
        <taxon>Ditrysia</taxon>
        <taxon>Pyraloidea</taxon>
        <taxon>Crambidae</taxon>
        <taxon>Pyraustinae</taxon>
        <taxon>Loxostege</taxon>
    </lineage>
</organism>
<comment type="caution">
    <text evidence="2">The sequence shown here is derived from an EMBL/GenBank/DDBJ whole genome shotgun (WGS) entry which is preliminary data.</text>
</comment>
<feature type="transmembrane region" description="Helical" evidence="1">
    <location>
        <begin position="453"/>
        <end position="473"/>
    </location>
</feature>
<name>A0ABR3HC12_LOXSC</name>
<feature type="transmembrane region" description="Helical" evidence="1">
    <location>
        <begin position="485"/>
        <end position="503"/>
    </location>
</feature>
<evidence type="ECO:0000313" key="2">
    <source>
        <dbReference type="EMBL" id="KAL0867944.1"/>
    </source>
</evidence>
<feature type="transmembrane region" description="Helical" evidence="1">
    <location>
        <begin position="138"/>
        <end position="159"/>
    </location>
</feature>
<keyword evidence="1" id="KW-0472">Membrane</keyword>
<dbReference type="PANTHER" id="PTHR11161">
    <property type="entry name" value="O-ACYLTRANSFERASE"/>
    <property type="match status" value="1"/>
</dbReference>
<accession>A0ABR3HC12</accession>
<dbReference type="EMBL" id="JBEUOH010000022">
    <property type="protein sequence ID" value="KAL0867944.1"/>
    <property type="molecule type" value="Genomic_DNA"/>
</dbReference>
<evidence type="ECO:0000256" key="1">
    <source>
        <dbReference type="SAM" id="Phobius"/>
    </source>
</evidence>
<feature type="transmembrane region" description="Helical" evidence="1">
    <location>
        <begin position="410"/>
        <end position="432"/>
    </location>
</feature>
<sequence length="531" mass="61926">MTFNLKLMLSETEAEFRRLPKLFHLDDYERCLERKDGIYCLGMFDVYSDVTPNPVYDIIQEKSQDLSLYNRSYLHRGYCLPTRCPSSEANETARFERCVDAWARSHALRTRLHTLHYCRAHGQPRPLGPDTNDLPHRVVLYFTYTMLVMALVGTVYDLFIAKKGSKNPLLTSFSIRINWKQLTSNYQDVDPRLRDLESFQTLRMYPLYLLLNGFAATWWKSIGDGPMWPVLVGAESENCRKKFWITAAFLQNFIQKRDLCLVQTWIMAVDLQLHMLILFLTLLLHKHRQHAVKVLSVLFVVATGLLAYKAFTEDLIPTYLYTNPEAYRNFFAAGGADSFFDLYIHPINGAMSAIAGSMIAFIHMDHQERNIKMSRSKVLVFLHHIATPFGVVWLYLAYPYFRHYDRWTQNLMVVIERLVGAISTSFFIYSIVNHKGLFHQIARSLRTVTRLSFSVSMCHWCIMILLYTDRWILQDSSYLRVFSDVIVVHVLSHIVAVPLTLLVEYPLQKFMERLINITGHRWFSPLKAKAQ</sequence>
<proteinExistence type="predicted"/>
<dbReference type="PANTHER" id="PTHR11161:SF0">
    <property type="entry name" value="O-ACYLTRANSFERASE LIKE PROTEIN"/>
    <property type="match status" value="1"/>
</dbReference>
<dbReference type="InterPro" id="IPR052728">
    <property type="entry name" value="O2_lipid_transport_reg"/>
</dbReference>
<gene>
    <name evidence="2" type="ORF">ABMA27_008617</name>
</gene>
<feature type="transmembrane region" description="Helical" evidence="1">
    <location>
        <begin position="378"/>
        <end position="398"/>
    </location>
</feature>
<feature type="transmembrane region" description="Helical" evidence="1">
    <location>
        <begin position="291"/>
        <end position="311"/>
    </location>
</feature>
<feature type="transmembrane region" description="Helical" evidence="1">
    <location>
        <begin position="265"/>
        <end position="284"/>
    </location>
</feature>
<keyword evidence="1" id="KW-0812">Transmembrane</keyword>
<feature type="transmembrane region" description="Helical" evidence="1">
    <location>
        <begin position="347"/>
        <end position="366"/>
    </location>
</feature>
<keyword evidence="1" id="KW-1133">Transmembrane helix</keyword>
<reference evidence="2 3" key="1">
    <citation type="submission" date="2024-06" db="EMBL/GenBank/DDBJ databases">
        <title>A chromosome-level genome assembly of beet webworm, Loxostege sticticalis.</title>
        <authorList>
            <person name="Zhang Y."/>
        </authorList>
    </citation>
    <scope>NUCLEOTIDE SEQUENCE [LARGE SCALE GENOMIC DNA]</scope>
    <source>
        <strain evidence="2">AQ026</strain>
        <tissue evidence="2">Whole body</tissue>
    </source>
</reference>